<reference evidence="2 3" key="1">
    <citation type="journal article" date="2016" name="Nat. Commun.">
        <title>Thousands of microbial genomes shed light on interconnected biogeochemical processes in an aquifer system.</title>
        <authorList>
            <person name="Anantharaman K."/>
            <person name="Brown C.T."/>
            <person name="Hug L.A."/>
            <person name="Sharon I."/>
            <person name="Castelle C.J."/>
            <person name="Probst A.J."/>
            <person name="Thomas B.C."/>
            <person name="Singh A."/>
            <person name="Wilkins M.J."/>
            <person name="Karaoz U."/>
            <person name="Brodie E.L."/>
            <person name="Williams K.H."/>
            <person name="Hubbard S.S."/>
            <person name="Banfield J.F."/>
        </authorList>
    </citation>
    <scope>NUCLEOTIDE SEQUENCE [LARGE SCALE GENOMIC DNA]</scope>
</reference>
<dbReference type="EMBL" id="MEVC01000021">
    <property type="protein sequence ID" value="OGC54504.1"/>
    <property type="molecule type" value="Genomic_DNA"/>
</dbReference>
<dbReference type="Proteomes" id="UP000179005">
    <property type="component" value="Unassembled WGS sequence"/>
</dbReference>
<sequence length="220" mass="24972">MYNVSATKQVGGEMGASEDIAKYADILATVEQATNKLDALRTARQEYDVACGKVRDAVDSYNQARLALFARRMAERGEDWCTYGEHPVKLPLTEMVVNVRGRGAYDRETDDLVLHHACTKCVQETQQRSTKWGAFTFVGTGENVKLPPYRDYPSVQRTEVDYEPTIGGWDSKCQQGYVEEERVKEIEQAYGLPPLAKWSYHHMEPPTLTIGERSFKLPER</sequence>
<evidence type="ECO:0000256" key="1">
    <source>
        <dbReference type="SAM" id="Coils"/>
    </source>
</evidence>
<gene>
    <name evidence="2" type="ORF">A2797_00625</name>
</gene>
<proteinExistence type="predicted"/>
<evidence type="ECO:0000313" key="3">
    <source>
        <dbReference type="Proteomes" id="UP000179005"/>
    </source>
</evidence>
<dbReference type="AlphaFoldDB" id="A0A1F4VBH4"/>
<keyword evidence="1" id="KW-0175">Coiled coil</keyword>
<accession>A0A1F4VBH4</accession>
<protein>
    <submittedName>
        <fullName evidence="2">Uncharacterized protein</fullName>
    </submittedName>
</protein>
<feature type="coiled-coil region" evidence="1">
    <location>
        <begin position="23"/>
        <end position="50"/>
    </location>
</feature>
<name>A0A1F4VBH4_UNCKA</name>
<evidence type="ECO:0000313" key="2">
    <source>
        <dbReference type="EMBL" id="OGC54504.1"/>
    </source>
</evidence>
<comment type="caution">
    <text evidence="2">The sequence shown here is derived from an EMBL/GenBank/DDBJ whole genome shotgun (WGS) entry which is preliminary data.</text>
</comment>
<dbReference type="STRING" id="1802619.A2797_00625"/>
<organism evidence="2 3">
    <name type="scientific">candidate division WWE3 bacterium RIFCSPHIGHO2_01_FULL_48_15</name>
    <dbReference type="NCBI Taxonomy" id="1802619"/>
    <lineage>
        <taxon>Bacteria</taxon>
        <taxon>Katanobacteria</taxon>
    </lineage>
</organism>